<name>A0A0L8BDH4_ENSAD</name>
<dbReference type="Gene3D" id="3.40.50.1220">
    <property type="entry name" value="TPP-binding domain"/>
    <property type="match status" value="1"/>
</dbReference>
<dbReference type="InterPro" id="IPR011766">
    <property type="entry name" value="TPP_enzyme_TPP-bd"/>
</dbReference>
<dbReference type="Pfam" id="PF02776">
    <property type="entry name" value="TPP_enzyme_N"/>
    <property type="match status" value="1"/>
</dbReference>
<accession>A0A0L8BDH4</accession>
<feature type="domain" description="Thiamine pyrophosphate enzyme central" evidence="5">
    <location>
        <begin position="196"/>
        <end position="335"/>
    </location>
</feature>
<dbReference type="PATRIC" id="fig|106592.7.peg.6148"/>
<dbReference type="CDD" id="cd00568">
    <property type="entry name" value="TPP_enzymes"/>
    <property type="match status" value="1"/>
</dbReference>
<evidence type="ECO:0000313" key="9">
    <source>
        <dbReference type="Proteomes" id="UP000037425"/>
    </source>
</evidence>
<feature type="domain" description="Thiamine pyrophosphate enzyme N-terminal TPP-binding" evidence="7">
    <location>
        <begin position="8"/>
        <end position="121"/>
    </location>
</feature>
<dbReference type="GO" id="GO:0005948">
    <property type="term" value="C:acetolactate synthase complex"/>
    <property type="evidence" value="ECO:0007669"/>
    <property type="project" value="TreeGrafter"/>
</dbReference>
<dbReference type="InterPro" id="IPR012001">
    <property type="entry name" value="Thiamin_PyroP_enz_TPP-bd_dom"/>
</dbReference>
<dbReference type="RefSeq" id="WP_053253091.1">
    <property type="nucleotide sequence ID" value="NZ_LGAP01000048.1"/>
</dbReference>
<dbReference type="PROSITE" id="PS00187">
    <property type="entry name" value="TPP_ENZYMES"/>
    <property type="match status" value="1"/>
</dbReference>
<dbReference type="GO" id="GO:0030976">
    <property type="term" value="F:thiamine pyrophosphate binding"/>
    <property type="evidence" value="ECO:0007669"/>
    <property type="project" value="InterPro"/>
</dbReference>
<evidence type="ECO:0000259" key="6">
    <source>
        <dbReference type="Pfam" id="PF02775"/>
    </source>
</evidence>
<evidence type="ECO:0000259" key="5">
    <source>
        <dbReference type="Pfam" id="PF00205"/>
    </source>
</evidence>
<evidence type="ECO:0000259" key="7">
    <source>
        <dbReference type="Pfam" id="PF02776"/>
    </source>
</evidence>
<protein>
    <submittedName>
        <fullName evidence="8">Acetolactate synthase catalytic subunit</fullName>
    </submittedName>
</protein>
<dbReference type="CDD" id="cd07035">
    <property type="entry name" value="TPP_PYR_POX_like"/>
    <property type="match status" value="1"/>
</dbReference>
<feature type="domain" description="Thiamine pyrophosphate enzyme TPP-binding" evidence="6">
    <location>
        <begin position="403"/>
        <end position="549"/>
    </location>
</feature>
<dbReference type="EMBL" id="LGAP01000048">
    <property type="protein sequence ID" value="KOF12610.1"/>
    <property type="molecule type" value="Genomic_DNA"/>
</dbReference>
<evidence type="ECO:0000256" key="2">
    <source>
        <dbReference type="ARBA" id="ARBA00007812"/>
    </source>
</evidence>
<dbReference type="Pfam" id="PF02775">
    <property type="entry name" value="TPP_enzyme_C"/>
    <property type="match status" value="1"/>
</dbReference>
<dbReference type="OrthoDB" id="4494979at2"/>
<reference evidence="9" key="1">
    <citation type="submission" date="2015-07" db="EMBL/GenBank/DDBJ databases">
        <title>Whole genome sequence of an Ensifer adhaerens strain isolated from a cave pool in the Wind Cave National Park.</title>
        <authorList>
            <person name="Eng W.W.H."/>
            <person name="Gan H.M."/>
            <person name="Barton H.A."/>
            <person name="Savka M.A."/>
        </authorList>
    </citation>
    <scope>NUCLEOTIDE SEQUENCE [LARGE SCALE GENOMIC DNA]</scope>
    <source>
        <strain evidence="9">SD006</strain>
    </source>
</reference>
<comment type="similarity">
    <text evidence="2 4">Belongs to the TPP enzyme family.</text>
</comment>
<comment type="cofactor">
    <cofactor evidence="1">
        <name>thiamine diphosphate</name>
        <dbReference type="ChEBI" id="CHEBI:58937"/>
    </cofactor>
</comment>
<sequence length="569" mass="60821">MTPAATETVAERIARILCRHQVEFIFAQSLPSAVILAAEAAGIKQIAYRQENMGGAMADGYARISGKVGVVAAQNGPAATLLVPPLAEALKASVPIVALVQDVERDQSDRNAFQDFDQIALFQSCAKWVRRVHVPDRIDDYIDAAFTVAASGRPGPAVLLLPADLLRAPATPAAIPRSKCLGHWPLDRTRPSEEALDEVARLIASAQAPIIVAGGGVHGARAAEELTALQHEASLPVITTNMGKGAVDEFHPLSAGVLGSLTGPRSLGRHSLPLIEEADLVILVGTRTNQNGTDNWRQIPTSATVVHIDVDPTEIGRNYEAIRLVGDAAETISALRGALGQVDLSRRHRDRTRLEERIAGFWTAFEGDRLDVATATSRPIRPERVMAELQPILTTDMTVVADASYSSMWVVGQLRAPGVMRFITPRGLAGLGWGVPLAIGAKVARPQSPVIALVGDGGFAHSWAELETIVRMQLPVITIVLNNGILGFQRDAETVKFGSYTTACHFADVDHVQIARACGCPAVRVEDPGDLADLLERSIRAQTPMLIEVMTDPEAHPPLSLFANMDAAA</sequence>
<dbReference type="Gene3D" id="3.40.50.970">
    <property type="match status" value="2"/>
</dbReference>
<evidence type="ECO:0000256" key="3">
    <source>
        <dbReference type="ARBA" id="ARBA00023052"/>
    </source>
</evidence>
<dbReference type="InterPro" id="IPR000399">
    <property type="entry name" value="TPP-bd_CS"/>
</dbReference>
<gene>
    <name evidence="8" type="ORF">AC244_33310</name>
</gene>
<comment type="caution">
    <text evidence="8">The sequence shown here is derived from an EMBL/GenBank/DDBJ whole genome shotgun (WGS) entry which is preliminary data.</text>
</comment>
<organism evidence="8 9">
    <name type="scientific">Ensifer adhaerens</name>
    <name type="common">Sinorhizobium morelense</name>
    <dbReference type="NCBI Taxonomy" id="106592"/>
    <lineage>
        <taxon>Bacteria</taxon>
        <taxon>Pseudomonadati</taxon>
        <taxon>Pseudomonadota</taxon>
        <taxon>Alphaproteobacteria</taxon>
        <taxon>Hyphomicrobiales</taxon>
        <taxon>Rhizobiaceae</taxon>
        <taxon>Sinorhizobium/Ensifer group</taxon>
        <taxon>Ensifer</taxon>
    </lineage>
</organism>
<dbReference type="GO" id="GO:0003984">
    <property type="term" value="F:acetolactate synthase activity"/>
    <property type="evidence" value="ECO:0007669"/>
    <property type="project" value="TreeGrafter"/>
</dbReference>
<dbReference type="SUPFAM" id="SSF52518">
    <property type="entry name" value="Thiamin diphosphate-binding fold (THDP-binding)"/>
    <property type="match status" value="2"/>
</dbReference>
<evidence type="ECO:0000313" key="8">
    <source>
        <dbReference type="EMBL" id="KOF12610.1"/>
    </source>
</evidence>
<proteinExistence type="inferred from homology"/>
<dbReference type="GO" id="GO:0050660">
    <property type="term" value="F:flavin adenine dinucleotide binding"/>
    <property type="evidence" value="ECO:0007669"/>
    <property type="project" value="TreeGrafter"/>
</dbReference>
<dbReference type="InterPro" id="IPR012000">
    <property type="entry name" value="Thiamin_PyroP_enz_cen_dom"/>
</dbReference>
<evidence type="ECO:0000256" key="1">
    <source>
        <dbReference type="ARBA" id="ARBA00001964"/>
    </source>
</evidence>
<dbReference type="Proteomes" id="UP000037425">
    <property type="component" value="Unassembled WGS sequence"/>
</dbReference>
<dbReference type="InterPro" id="IPR029035">
    <property type="entry name" value="DHS-like_NAD/FAD-binding_dom"/>
</dbReference>
<dbReference type="Pfam" id="PF00205">
    <property type="entry name" value="TPP_enzyme_M"/>
    <property type="match status" value="1"/>
</dbReference>
<dbReference type="GO" id="GO:0000287">
    <property type="term" value="F:magnesium ion binding"/>
    <property type="evidence" value="ECO:0007669"/>
    <property type="project" value="InterPro"/>
</dbReference>
<dbReference type="GO" id="GO:0009099">
    <property type="term" value="P:L-valine biosynthetic process"/>
    <property type="evidence" value="ECO:0007669"/>
    <property type="project" value="TreeGrafter"/>
</dbReference>
<dbReference type="SUPFAM" id="SSF52467">
    <property type="entry name" value="DHS-like NAD/FAD-binding domain"/>
    <property type="match status" value="1"/>
</dbReference>
<dbReference type="PANTHER" id="PTHR18968:SF13">
    <property type="entry name" value="ACETOLACTATE SYNTHASE CATALYTIC SUBUNIT, MITOCHONDRIAL"/>
    <property type="match status" value="1"/>
</dbReference>
<dbReference type="PANTHER" id="PTHR18968">
    <property type="entry name" value="THIAMINE PYROPHOSPHATE ENZYMES"/>
    <property type="match status" value="1"/>
</dbReference>
<dbReference type="GO" id="GO:0009097">
    <property type="term" value="P:isoleucine biosynthetic process"/>
    <property type="evidence" value="ECO:0007669"/>
    <property type="project" value="TreeGrafter"/>
</dbReference>
<dbReference type="NCBIfam" id="NF004772">
    <property type="entry name" value="PRK06112.1"/>
    <property type="match status" value="1"/>
</dbReference>
<dbReference type="InterPro" id="IPR045229">
    <property type="entry name" value="TPP_enz"/>
</dbReference>
<evidence type="ECO:0000256" key="4">
    <source>
        <dbReference type="RuleBase" id="RU362132"/>
    </source>
</evidence>
<dbReference type="InterPro" id="IPR029061">
    <property type="entry name" value="THDP-binding"/>
</dbReference>
<dbReference type="AlphaFoldDB" id="A0A0L8BDH4"/>
<keyword evidence="3 4" id="KW-0786">Thiamine pyrophosphate</keyword>